<dbReference type="GO" id="GO:0004553">
    <property type="term" value="F:hydrolase activity, hydrolyzing O-glycosyl compounds"/>
    <property type="evidence" value="ECO:0007669"/>
    <property type="project" value="InterPro"/>
</dbReference>
<keyword evidence="3 7" id="KW-0378">Hydrolase</keyword>
<dbReference type="Gene3D" id="2.115.10.20">
    <property type="entry name" value="Glycosyl hydrolase domain, family 43"/>
    <property type="match status" value="1"/>
</dbReference>
<evidence type="ECO:0000313" key="9">
    <source>
        <dbReference type="EMBL" id="AQG78396.1"/>
    </source>
</evidence>
<dbReference type="SUPFAM" id="SSF75005">
    <property type="entry name" value="Arabinanase/levansucrase/invertase"/>
    <property type="match status" value="1"/>
</dbReference>
<dbReference type="PANTHER" id="PTHR43817">
    <property type="entry name" value="GLYCOSYL HYDROLASE"/>
    <property type="match status" value="1"/>
</dbReference>
<evidence type="ECO:0000256" key="1">
    <source>
        <dbReference type="ARBA" id="ARBA00009865"/>
    </source>
</evidence>
<dbReference type="InterPro" id="IPR023296">
    <property type="entry name" value="Glyco_hydro_beta-prop_sf"/>
</dbReference>
<feature type="active site" description="Proton donor" evidence="5">
    <location>
        <position position="214"/>
    </location>
</feature>
<evidence type="ECO:0000256" key="5">
    <source>
        <dbReference type="PIRSR" id="PIRSR606710-1"/>
    </source>
</evidence>
<reference evidence="9 10" key="1">
    <citation type="submission" date="2016-01" db="EMBL/GenBank/DDBJ databases">
        <authorList>
            <person name="Oliw E.H."/>
        </authorList>
    </citation>
    <scope>NUCLEOTIDE SEQUENCE [LARGE SCALE GENOMIC DNA]</scope>
    <source>
        <strain evidence="9 10">DY10</strain>
    </source>
</reference>
<name>A0A1P9WSM9_9BACT</name>
<evidence type="ECO:0000256" key="3">
    <source>
        <dbReference type="ARBA" id="ARBA00022801"/>
    </source>
</evidence>
<dbReference type="InterPro" id="IPR006710">
    <property type="entry name" value="Glyco_hydro_43"/>
</dbReference>
<feature type="active site" description="Proton acceptor" evidence="5">
    <location>
        <position position="35"/>
    </location>
</feature>
<keyword evidence="10" id="KW-1185">Reference proteome</keyword>
<feature type="region of interest" description="Disordered" evidence="8">
    <location>
        <begin position="322"/>
        <end position="345"/>
    </location>
</feature>
<dbReference type="Pfam" id="PF04616">
    <property type="entry name" value="Glyco_hydro_43"/>
    <property type="match status" value="1"/>
</dbReference>
<dbReference type="GO" id="GO:0005975">
    <property type="term" value="P:carbohydrate metabolic process"/>
    <property type="evidence" value="ECO:0007669"/>
    <property type="project" value="InterPro"/>
</dbReference>
<feature type="site" description="Important for catalytic activity, responsible for pKa modulation of the active site Glu and correct orientation of both the proton donor and substrate" evidence="6">
    <location>
        <position position="146"/>
    </location>
</feature>
<dbReference type="STRING" id="1178516.AWR27_03025"/>
<dbReference type="CDD" id="cd18820">
    <property type="entry name" value="GH43_LbAraf43-like"/>
    <property type="match status" value="1"/>
</dbReference>
<evidence type="ECO:0000256" key="4">
    <source>
        <dbReference type="ARBA" id="ARBA00023295"/>
    </source>
</evidence>
<feature type="compositionally biased region" description="Pro residues" evidence="8">
    <location>
        <begin position="336"/>
        <end position="345"/>
    </location>
</feature>
<protein>
    <submittedName>
        <fullName evidence="9">Glycosyl hydrolase family 43</fullName>
    </submittedName>
</protein>
<proteinExistence type="inferred from homology"/>
<gene>
    <name evidence="9" type="ORF">AWR27_03025</name>
</gene>
<dbReference type="RefSeq" id="WP_077129838.1">
    <property type="nucleotide sequence ID" value="NZ_CP014263.1"/>
</dbReference>
<sequence length="345" mass="39182">MKFTLYGLIALFMLPGYVFSQQRTFTNPIKNSGPDPWVLQQNGWYYYMNTTGTNLTLWRTRNVADLANAEKKIIFTPPPGKPYSKELWAPEIHFVRGKWYVYVAADSLNNLSHRIWVLENPSADPFQGEWTVKGKLADPGDHWAIDLTVLEHKGKLYAAWSGWEGEKNGRQDIYLARLKNPWTMRGKRVKLSQPDLPWERHGATPIEWQQKNGEPPLILVNEGPEFLQNGNRLFVVYSANACWLDYCLGLLTHTGGSLLKAKNWTKSPQPVFVQSSENNVWAPGHGGFFVDGKGQNWMIYHANPSETDGCGNKRAPHIQPFTWQTDGSPNFGKPMPKTPMPVPGE</sequence>
<dbReference type="AlphaFoldDB" id="A0A1P9WSM9"/>
<dbReference type="PANTHER" id="PTHR43817:SF1">
    <property type="entry name" value="HYDROLASE, FAMILY 43, PUTATIVE (AFU_ORTHOLOGUE AFUA_3G01660)-RELATED"/>
    <property type="match status" value="1"/>
</dbReference>
<evidence type="ECO:0000256" key="7">
    <source>
        <dbReference type="RuleBase" id="RU361187"/>
    </source>
</evidence>
<organism evidence="9 10">
    <name type="scientific">Spirosoma montaniterrae</name>
    <dbReference type="NCBI Taxonomy" id="1178516"/>
    <lineage>
        <taxon>Bacteria</taxon>
        <taxon>Pseudomonadati</taxon>
        <taxon>Bacteroidota</taxon>
        <taxon>Cytophagia</taxon>
        <taxon>Cytophagales</taxon>
        <taxon>Cytophagaceae</taxon>
        <taxon>Spirosoma</taxon>
    </lineage>
</organism>
<keyword evidence="2" id="KW-0732">Signal</keyword>
<evidence type="ECO:0000256" key="6">
    <source>
        <dbReference type="PIRSR" id="PIRSR606710-2"/>
    </source>
</evidence>
<dbReference type="Proteomes" id="UP000187941">
    <property type="component" value="Chromosome"/>
</dbReference>
<evidence type="ECO:0000313" key="10">
    <source>
        <dbReference type="Proteomes" id="UP000187941"/>
    </source>
</evidence>
<dbReference type="KEGG" id="smon:AWR27_03025"/>
<accession>A0A1P9WSM9</accession>
<evidence type="ECO:0000256" key="8">
    <source>
        <dbReference type="SAM" id="MobiDB-lite"/>
    </source>
</evidence>
<dbReference type="OrthoDB" id="177947at2"/>
<keyword evidence="4 7" id="KW-0326">Glycosidase</keyword>
<comment type="similarity">
    <text evidence="1 7">Belongs to the glycosyl hydrolase 43 family.</text>
</comment>
<evidence type="ECO:0000256" key="2">
    <source>
        <dbReference type="ARBA" id="ARBA00022729"/>
    </source>
</evidence>
<dbReference type="EMBL" id="CP014263">
    <property type="protein sequence ID" value="AQG78396.1"/>
    <property type="molecule type" value="Genomic_DNA"/>
</dbReference>